<feature type="compositionally biased region" description="Polar residues" evidence="1">
    <location>
        <begin position="35"/>
        <end position="44"/>
    </location>
</feature>
<name>A0A0U5FVL3_ASPCI</name>
<dbReference type="AlphaFoldDB" id="A0A0U5FVL3"/>
<evidence type="ECO:0000313" key="2">
    <source>
        <dbReference type="EMBL" id="CEL03666.1"/>
    </source>
</evidence>
<evidence type="ECO:0000256" key="1">
    <source>
        <dbReference type="SAM" id="MobiDB-lite"/>
    </source>
</evidence>
<dbReference type="Proteomes" id="UP000054771">
    <property type="component" value="Unassembled WGS sequence"/>
</dbReference>
<dbReference type="EMBL" id="CDMC01000003">
    <property type="protein sequence ID" value="CEL03666.1"/>
    <property type="molecule type" value="Genomic_DNA"/>
</dbReference>
<organism evidence="2 3">
    <name type="scientific">Aspergillus calidoustus</name>
    <dbReference type="NCBI Taxonomy" id="454130"/>
    <lineage>
        <taxon>Eukaryota</taxon>
        <taxon>Fungi</taxon>
        <taxon>Dikarya</taxon>
        <taxon>Ascomycota</taxon>
        <taxon>Pezizomycotina</taxon>
        <taxon>Eurotiomycetes</taxon>
        <taxon>Eurotiomycetidae</taxon>
        <taxon>Eurotiales</taxon>
        <taxon>Aspergillaceae</taxon>
        <taxon>Aspergillus</taxon>
        <taxon>Aspergillus subgen. Nidulantes</taxon>
    </lineage>
</organism>
<dbReference type="OMA" id="SLGRVWN"/>
<evidence type="ECO:0000313" key="3">
    <source>
        <dbReference type="Proteomes" id="UP000054771"/>
    </source>
</evidence>
<keyword evidence="3" id="KW-1185">Reference proteome</keyword>
<sequence>MATTTVTATTLSETLQDYHIHLTGADDPPPPVQVTARQSRAQNPPNWPQNYRRVPPYRPINRHLDPTERPNGASTGEYIFVNVMLNGVRINSFLVTTYEKSLGKIYPRLTRYDIGGEW</sequence>
<dbReference type="OrthoDB" id="5201563at2759"/>
<reference evidence="3" key="1">
    <citation type="journal article" date="2016" name="Genome Announc.">
        <title>Draft genome sequences of fungus Aspergillus calidoustus.</title>
        <authorList>
            <person name="Horn F."/>
            <person name="Linde J."/>
            <person name="Mattern D.J."/>
            <person name="Walther G."/>
            <person name="Guthke R."/>
            <person name="Scherlach K."/>
            <person name="Martin K."/>
            <person name="Brakhage A.A."/>
            <person name="Petzke L."/>
            <person name="Valiante V."/>
        </authorList>
    </citation>
    <scope>NUCLEOTIDE SEQUENCE [LARGE SCALE GENOMIC DNA]</scope>
    <source>
        <strain evidence="3">SF006504</strain>
    </source>
</reference>
<gene>
    <name evidence="2" type="ORF">ASPCAL04815</name>
</gene>
<proteinExistence type="predicted"/>
<accession>A0A0U5FVL3</accession>
<feature type="region of interest" description="Disordered" evidence="1">
    <location>
        <begin position="24"/>
        <end position="71"/>
    </location>
</feature>
<protein>
    <submittedName>
        <fullName evidence="2">Uncharacterized protein</fullName>
    </submittedName>
</protein>